<keyword evidence="2" id="KW-0813">Transport</keyword>
<dbReference type="PANTHER" id="PTHR23517">
    <property type="entry name" value="RESISTANCE PROTEIN MDTM, PUTATIVE-RELATED-RELATED"/>
    <property type="match status" value="1"/>
</dbReference>
<dbReference type="RefSeq" id="WP_050642366.1">
    <property type="nucleotide sequence ID" value="NZ_CABKUE010000009.1"/>
</dbReference>
<dbReference type="Pfam" id="PF00854">
    <property type="entry name" value="PTR2"/>
    <property type="match status" value="2"/>
</dbReference>
<feature type="transmembrane region" description="Helical" evidence="7">
    <location>
        <begin position="296"/>
        <end position="316"/>
    </location>
</feature>
<dbReference type="GO" id="GO:1904680">
    <property type="term" value="F:peptide transmembrane transporter activity"/>
    <property type="evidence" value="ECO:0007669"/>
    <property type="project" value="InterPro"/>
</dbReference>
<dbReference type="STRING" id="39482.ERS852491_02396"/>
<feature type="transmembrane region" description="Helical" evidence="7">
    <location>
        <begin position="179"/>
        <end position="197"/>
    </location>
</feature>
<evidence type="ECO:0000313" key="9">
    <source>
        <dbReference type="Proteomes" id="UP000095544"/>
    </source>
</evidence>
<feature type="transmembrane region" description="Helical" evidence="7">
    <location>
        <begin position="239"/>
        <end position="259"/>
    </location>
</feature>
<dbReference type="OrthoDB" id="9772725at2"/>
<evidence type="ECO:0000313" key="8">
    <source>
        <dbReference type="EMBL" id="CUO49694.1"/>
    </source>
</evidence>
<feature type="transmembrane region" description="Helical" evidence="7">
    <location>
        <begin position="83"/>
        <end position="102"/>
    </location>
</feature>
<evidence type="ECO:0000256" key="7">
    <source>
        <dbReference type="SAM" id="Phobius"/>
    </source>
</evidence>
<evidence type="ECO:0000256" key="6">
    <source>
        <dbReference type="ARBA" id="ARBA00023136"/>
    </source>
</evidence>
<dbReference type="Proteomes" id="UP000095544">
    <property type="component" value="Unassembled WGS sequence"/>
</dbReference>
<gene>
    <name evidence="8" type="primary">dtpT</name>
    <name evidence="8" type="ORF">ERS852491_02396</name>
</gene>
<dbReference type="Gene3D" id="1.20.1250.20">
    <property type="entry name" value="MFS general substrate transporter like domains"/>
    <property type="match status" value="2"/>
</dbReference>
<dbReference type="InterPro" id="IPR005279">
    <property type="entry name" value="Dipep/tripep_permease"/>
</dbReference>
<dbReference type="CDD" id="cd17346">
    <property type="entry name" value="MFS_DtpA_like"/>
    <property type="match status" value="1"/>
</dbReference>
<feature type="transmembrane region" description="Helical" evidence="7">
    <location>
        <begin position="422"/>
        <end position="442"/>
    </location>
</feature>
<evidence type="ECO:0000256" key="4">
    <source>
        <dbReference type="ARBA" id="ARBA00022692"/>
    </source>
</evidence>
<dbReference type="InterPro" id="IPR000109">
    <property type="entry name" value="POT_fam"/>
</dbReference>
<feature type="transmembrane region" description="Helical" evidence="7">
    <location>
        <begin position="390"/>
        <end position="416"/>
    </location>
</feature>
<dbReference type="GO" id="GO:0005886">
    <property type="term" value="C:plasma membrane"/>
    <property type="evidence" value="ECO:0007669"/>
    <property type="project" value="UniProtKB-SubCell"/>
</dbReference>
<feature type="transmembrane region" description="Helical" evidence="7">
    <location>
        <begin position="12"/>
        <end position="38"/>
    </location>
</feature>
<keyword evidence="6 7" id="KW-0472">Membrane</keyword>
<dbReference type="InterPro" id="IPR050171">
    <property type="entry name" value="MFS_Transporters"/>
</dbReference>
<accession>A0A174FHH6</accession>
<keyword evidence="4 7" id="KW-0812">Transmembrane</keyword>
<evidence type="ECO:0000256" key="1">
    <source>
        <dbReference type="ARBA" id="ARBA00004651"/>
    </source>
</evidence>
<dbReference type="InterPro" id="IPR036259">
    <property type="entry name" value="MFS_trans_sf"/>
</dbReference>
<comment type="subcellular location">
    <subcellularLocation>
        <location evidence="1">Cell membrane</location>
        <topology evidence="1">Multi-pass membrane protein</topology>
    </subcellularLocation>
</comment>
<feature type="transmembrane region" description="Helical" evidence="7">
    <location>
        <begin position="146"/>
        <end position="167"/>
    </location>
</feature>
<organism evidence="8 9">
    <name type="scientific">Faecalicatena contorta</name>
    <dbReference type="NCBI Taxonomy" id="39482"/>
    <lineage>
        <taxon>Bacteria</taxon>
        <taxon>Bacillati</taxon>
        <taxon>Bacillota</taxon>
        <taxon>Clostridia</taxon>
        <taxon>Lachnospirales</taxon>
        <taxon>Lachnospiraceae</taxon>
        <taxon>Faecalicatena</taxon>
    </lineage>
</organism>
<feature type="transmembrane region" description="Helical" evidence="7">
    <location>
        <begin position="355"/>
        <end position="378"/>
    </location>
</feature>
<sequence>METTKKKKPFGFYVCALGFTFERCAFYTVKYLLAIWIATNAAGGGLGLTDAQATATSAFFVAATYITPILGGYIADYWLSPRICVIAGMTLMGLGYLCTWQARSMTLVWIMIILVALGTGLFKGNLSGVNGLLFEDKDDLNNAFSIQYSFVNVGSFIGTTFIAILPITGLVGVKTTFNTVFLLCAIFLFIDALWFALNQKSLGDAGKKPFKHDQRKFIDNSKKKEESSKPLTKGDKKRILAIILVTVFSIVFWVVWYMAYMPAYFYFGWGEGSDFLNHANWYIGSWQVPTSYFDSLNALTCIVLGPVLAIVWAKLAKRPQGDMSMFKKTALGMILVGCSFVIMVLADVIRGGGQAALIWIVFVSLLMSIGEMVFSPLGNSFITMFAPAKVLGLLLGLWPIAVFFATTIYPALYAYLKTVPFQIGYGVVAGVVIILGVILWAMSGKLDKLAEEQ</sequence>
<evidence type="ECO:0000256" key="2">
    <source>
        <dbReference type="ARBA" id="ARBA00022448"/>
    </source>
</evidence>
<keyword evidence="5 7" id="KW-1133">Transmembrane helix</keyword>
<name>A0A174FHH6_9FIRM</name>
<evidence type="ECO:0000256" key="5">
    <source>
        <dbReference type="ARBA" id="ARBA00022989"/>
    </source>
</evidence>
<dbReference type="PANTHER" id="PTHR23517:SF15">
    <property type="entry name" value="PROTON-DEPENDENT OLIGOPEPTIDE FAMILY TRANSPORT PROTEIN"/>
    <property type="match status" value="1"/>
</dbReference>
<feature type="transmembrane region" description="Helical" evidence="7">
    <location>
        <begin position="108"/>
        <end position="134"/>
    </location>
</feature>
<feature type="transmembrane region" description="Helical" evidence="7">
    <location>
        <begin position="58"/>
        <end position="76"/>
    </location>
</feature>
<dbReference type="GO" id="GO:0015833">
    <property type="term" value="P:peptide transport"/>
    <property type="evidence" value="ECO:0007669"/>
    <property type="project" value="InterPro"/>
</dbReference>
<dbReference type="AlphaFoldDB" id="A0A174FHH6"/>
<dbReference type="EMBL" id="CYZU01000020">
    <property type="protein sequence ID" value="CUO49694.1"/>
    <property type="molecule type" value="Genomic_DNA"/>
</dbReference>
<reference evidence="8 9" key="1">
    <citation type="submission" date="2015-09" db="EMBL/GenBank/DDBJ databases">
        <authorList>
            <consortium name="Pathogen Informatics"/>
        </authorList>
    </citation>
    <scope>NUCLEOTIDE SEQUENCE [LARGE SCALE GENOMIC DNA]</scope>
    <source>
        <strain evidence="8 9">2789STDY5834876</strain>
    </source>
</reference>
<protein>
    <submittedName>
        <fullName evidence="8">Di-/tripeptide transporter</fullName>
    </submittedName>
</protein>
<proteinExistence type="predicted"/>
<dbReference type="SUPFAM" id="SSF103473">
    <property type="entry name" value="MFS general substrate transporter"/>
    <property type="match status" value="1"/>
</dbReference>
<evidence type="ECO:0000256" key="3">
    <source>
        <dbReference type="ARBA" id="ARBA00022475"/>
    </source>
</evidence>
<keyword evidence="3" id="KW-1003">Cell membrane</keyword>
<feature type="transmembrane region" description="Helical" evidence="7">
    <location>
        <begin position="328"/>
        <end position="349"/>
    </location>
</feature>